<evidence type="ECO:0000259" key="11">
    <source>
        <dbReference type="PROSITE" id="PS50103"/>
    </source>
</evidence>
<dbReference type="GO" id="GO:0006338">
    <property type="term" value="P:chromatin remodeling"/>
    <property type="evidence" value="ECO:0007669"/>
    <property type="project" value="UniProtKB-ARBA"/>
</dbReference>
<protein>
    <recommendedName>
        <fullName evidence="14">Chromo domain-containing protein</fullName>
    </recommendedName>
</protein>
<dbReference type="SMART" id="SM00356">
    <property type="entry name" value="ZnF_C3H1"/>
    <property type="match status" value="6"/>
</dbReference>
<dbReference type="InterPro" id="IPR051219">
    <property type="entry name" value="Heterochromatin_chromo-domain"/>
</dbReference>
<feature type="region of interest" description="Disordered" evidence="9">
    <location>
        <begin position="208"/>
        <end position="338"/>
    </location>
</feature>
<keyword evidence="8" id="KW-0175">Coiled coil</keyword>
<dbReference type="PROSITE" id="PS50013">
    <property type="entry name" value="CHROMO_2"/>
    <property type="match status" value="1"/>
</dbReference>
<feature type="region of interest" description="Disordered" evidence="9">
    <location>
        <begin position="167"/>
        <end position="194"/>
    </location>
</feature>
<feature type="region of interest" description="Disordered" evidence="9">
    <location>
        <begin position="920"/>
        <end position="954"/>
    </location>
</feature>
<dbReference type="GO" id="GO:0008270">
    <property type="term" value="F:zinc ion binding"/>
    <property type="evidence" value="ECO:0007669"/>
    <property type="project" value="UniProtKB-KW"/>
</dbReference>
<dbReference type="EMBL" id="FJUX01000112">
    <property type="protein sequence ID" value="CZT09182.1"/>
    <property type="molecule type" value="Genomic_DNA"/>
</dbReference>
<dbReference type="InterPro" id="IPR000571">
    <property type="entry name" value="Znf_CCCH"/>
</dbReference>
<feature type="compositionally biased region" description="Polar residues" evidence="9">
    <location>
        <begin position="690"/>
        <end position="699"/>
    </location>
</feature>
<feature type="region of interest" description="Disordered" evidence="9">
    <location>
        <begin position="1720"/>
        <end position="1755"/>
    </location>
</feature>
<comment type="subunit">
    <text evidence="2">Component of the NuA4 histone acetyltransferase complex.</text>
</comment>
<dbReference type="InterPro" id="IPR000953">
    <property type="entry name" value="Chromo/chromo_shadow_dom"/>
</dbReference>
<dbReference type="Proteomes" id="UP000178912">
    <property type="component" value="Unassembled WGS sequence"/>
</dbReference>
<feature type="zinc finger region" description="C3H1-type" evidence="7">
    <location>
        <begin position="712"/>
        <end position="740"/>
    </location>
</feature>
<organism evidence="12 13">
    <name type="scientific">Rhynchosporium agropyri</name>
    <dbReference type="NCBI Taxonomy" id="914238"/>
    <lineage>
        <taxon>Eukaryota</taxon>
        <taxon>Fungi</taxon>
        <taxon>Dikarya</taxon>
        <taxon>Ascomycota</taxon>
        <taxon>Pezizomycotina</taxon>
        <taxon>Leotiomycetes</taxon>
        <taxon>Helotiales</taxon>
        <taxon>Ploettnerulaceae</taxon>
        <taxon>Rhynchosporium</taxon>
    </lineage>
</organism>
<feature type="region of interest" description="Disordered" evidence="9">
    <location>
        <begin position="506"/>
        <end position="589"/>
    </location>
</feature>
<feature type="zinc finger region" description="C3H1-type" evidence="7">
    <location>
        <begin position="868"/>
        <end position="896"/>
    </location>
</feature>
<feature type="region of interest" description="Disordered" evidence="9">
    <location>
        <begin position="983"/>
        <end position="1040"/>
    </location>
</feature>
<dbReference type="OrthoDB" id="436852at2759"/>
<dbReference type="SUPFAM" id="SSF90229">
    <property type="entry name" value="CCCH zinc finger"/>
    <property type="match status" value="2"/>
</dbReference>
<accession>A0A1E1LFF3</accession>
<feature type="region of interest" description="Disordered" evidence="9">
    <location>
        <begin position="362"/>
        <end position="395"/>
    </location>
</feature>
<feature type="coiled-coil region" evidence="8">
    <location>
        <begin position="119"/>
        <end position="146"/>
    </location>
</feature>
<name>A0A1E1LFF3_9HELO</name>
<feature type="compositionally biased region" description="Polar residues" evidence="9">
    <location>
        <begin position="245"/>
        <end position="261"/>
    </location>
</feature>
<dbReference type="SMART" id="SM00298">
    <property type="entry name" value="CHROMO"/>
    <property type="match status" value="1"/>
</dbReference>
<evidence type="ECO:0000256" key="4">
    <source>
        <dbReference type="ARBA" id="ARBA00022771"/>
    </source>
</evidence>
<sequence>MASSSNRPQAMVEDDDISLNSTASEAYDSDTEFTVDRILAESGEEASGKFYLISWEGYPEEKHTWEPKSNIGSDTLKEWHERRERERMGLDKPYDVARWKAIIKKLEDEKAYRHQRRVIKRQKIKKAKLEALAERKRQRKDAARNSSDSSSEALEYLDEIENAPGMKLNSAKKRTTSVTKPVRRPIKAVGPIDDNLSDLDAEIERKARRQVTAKPAQHSNKQTQKPSRSHSETSSDDMPLVTRKAFTNQQRPSSSNGTPVQQRKPADSVARPHQPLQPAGRVTDENLAPRPRPSVRGGKGATRGGLNFGNVFRSKEPLRTRPTLLDTSTDPSKAPKPYSTMRLGYKAYVQGRAVADRAPDITKLPGGLMDPSKSVPRVDPSALRNAREQAESEPPTSELFILPRLSVAKAIPAPVYQQNQLKSGREVCFFWHRKQMNKHNPDCINPYTCERLHYYEPGAPISGPPLGWVEQGYSGPEVCFFWDRHQKDHRRPQCVNGEECSRLHSYEDGAPISGPPPGWVEKDEQSLASPSSPVLAQEQAQQDSPMPMDYDDESHHDKPDILPPWQEPVAAKQPSSKSSSIPFGRDSVGASEKRPVRATCYFWNLAQLSSANSPCRRGDDCHYLHRYEKGTSIASAPKGCLDYRGGSSWRPASPPACNSSNMDAVQSRNQPFQSTKLSSIPCIGSPPHVKSTQSRNGSSKDPLARPPWDPYNAEHAICHFWNSLGHCSKGHNCKYYHNSDPSLPIAPSPDIQREIRRETTCLDWANGNCHHLDCWFMHRMSRTTVSDHPNHSPAGAPRRSISINDEPKTMRSDSKSFRDRYFEDLPQDDCSKPDNLLNSLIQPDSMSLNTRTSSVTLPPFRTTWDPRNPLNAICYFYSRDGFCYKRDDCIYLHSKDPNLPIAPDPRLPLSEKSRLLVEEDDRGFSAPTAPGRKRVRFTNDDPANLSDEPKQGGWKSTKKVCRYWQQGYCQYGSDCFNLHESPLRSNTSRSDDVNLITDDAHDDGKASAPNSAPLPLNRMRRGDSSGYAAVSSPGADIDMLEPKVTQPDVGQQGSDSATRSNTVVRRKRTLDEYKQDKSQRALKVLGANAKDISFGSDRMQRALFDVGNIDQSDHTPWKQEFASTAEIVLDHICLAQDFKARQGYFQRRILHHGSLQPADPNDSKPLKLIDHIVEEMVLRASGLMSIFTYFAILIFPGQKEEWGFLEQPANIKSRLRYFLFEHNLEPGNRHVPAEQVYAEPYRTLLAAKIHGLRLKSLLPPCSEKENPYNFFLLFPISEKQMLKYFSAWILASHAESKVFDSLAEGAWDCFVKTYTTMKTPKAVILVHESMAASLHQVPHLKHVIKQGGIIWWNVSDSTSLYPLFPSVYSGPQTNVGRLKFTRLFPHGCAILLTPSFLIAEPEHSSTILNWFLGPSKSKFAAAIPGTWKLVVCHNFTSYLLDLANSKAKEKEVLEKQHRDSPAKDPILHEKKLSYGHCETRYKLLKTLLTWQQRHAYDLDSDSESDHNDDNESPLVQAPGGIDPDDEEGLINWFAGWSMLKLDSYRKFIVVGTNSANAKLASRMKEAAAPEYMEAAGDNKAQPTGEFECRAEDSDVSMDLGDTPTSGSPGHGISPSLPTEVLLLVAEFGLAIKDAQRILVKAKQDLVKAQQLCREEQWDAKIPDVLRGGPSLINPVKPLGVLPPLRVGDADLQRAKEVPVSAVSECRRSYIFSPQREDILSPQLDPSSRDASRRTSLIMSPDQMSVGSADEPNYGNKVTFQHERHEGVQERTEHGNGGASESGTMIQTFEPTSQWYRRMMKDGKAWEHIIVCSQWDNEKNPGVSLPGVNFAKQIIGIP</sequence>
<dbReference type="CDD" id="cd18966">
    <property type="entry name" value="chromodomain"/>
    <property type="match status" value="1"/>
</dbReference>
<feature type="region of interest" description="Disordered" evidence="9">
    <location>
        <begin position="1499"/>
        <end position="1521"/>
    </location>
</feature>
<feature type="domain" description="C3H1-type" evidence="11">
    <location>
        <begin position="473"/>
        <end position="507"/>
    </location>
</feature>
<evidence type="ECO:0008006" key="14">
    <source>
        <dbReference type="Google" id="ProtNLM"/>
    </source>
</evidence>
<feature type="region of interest" description="Disordered" evidence="9">
    <location>
        <begin position="785"/>
        <end position="816"/>
    </location>
</feature>
<feature type="compositionally biased region" description="Gly residues" evidence="9">
    <location>
        <begin position="297"/>
        <end position="307"/>
    </location>
</feature>
<comment type="subcellular location">
    <subcellularLocation>
        <location evidence="1">Nucleus</location>
    </subcellularLocation>
</comment>
<keyword evidence="6" id="KW-0539">Nucleus</keyword>
<keyword evidence="13" id="KW-1185">Reference proteome</keyword>
<evidence type="ECO:0000259" key="10">
    <source>
        <dbReference type="PROSITE" id="PS50013"/>
    </source>
</evidence>
<feature type="zinc finger region" description="C3H1-type" evidence="7">
    <location>
        <begin position="473"/>
        <end position="507"/>
    </location>
</feature>
<dbReference type="Gene3D" id="2.40.50.40">
    <property type="match status" value="1"/>
</dbReference>
<dbReference type="Pfam" id="PF00385">
    <property type="entry name" value="Chromo"/>
    <property type="match status" value="1"/>
</dbReference>
<feature type="compositionally biased region" description="Polar residues" evidence="9">
    <location>
        <begin position="217"/>
        <end position="226"/>
    </location>
</feature>
<feature type="compositionally biased region" description="Polar residues" evidence="9">
    <location>
        <begin position="1733"/>
        <end position="1745"/>
    </location>
</feature>
<keyword evidence="5 7" id="KW-0862">Zinc</keyword>
<feature type="compositionally biased region" description="Basic and acidic residues" evidence="9">
    <location>
        <begin position="805"/>
        <end position="816"/>
    </location>
</feature>
<dbReference type="PANTHER" id="PTHR22812">
    <property type="entry name" value="CHROMOBOX PROTEIN"/>
    <property type="match status" value="1"/>
</dbReference>
<dbReference type="InterPro" id="IPR016197">
    <property type="entry name" value="Chromo-like_dom_sf"/>
</dbReference>
<evidence type="ECO:0000256" key="2">
    <source>
        <dbReference type="ARBA" id="ARBA00011353"/>
    </source>
</evidence>
<evidence type="ECO:0000256" key="3">
    <source>
        <dbReference type="ARBA" id="ARBA00022723"/>
    </source>
</evidence>
<evidence type="ECO:0000256" key="6">
    <source>
        <dbReference type="ARBA" id="ARBA00023242"/>
    </source>
</evidence>
<feature type="zinc finger region" description="C3H1-type" evidence="7">
    <location>
        <begin position="594"/>
        <end position="628"/>
    </location>
</feature>
<feature type="domain" description="C3H1-type" evidence="11">
    <location>
        <begin position="868"/>
        <end position="896"/>
    </location>
</feature>
<feature type="domain" description="C3H1-type" evidence="11">
    <location>
        <begin position="955"/>
        <end position="982"/>
    </location>
</feature>
<proteinExistence type="predicted"/>
<evidence type="ECO:0000313" key="12">
    <source>
        <dbReference type="EMBL" id="CZT09182.1"/>
    </source>
</evidence>
<dbReference type="Gene3D" id="3.30.1370.210">
    <property type="match status" value="1"/>
</dbReference>
<feature type="domain" description="Chromo" evidence="10">
    <location>
        <begin position="33"/>
        <end position="92"/>
    </location>
</feature>
<dbReference type="PROSITE" id="PS50103">
    <property type="entry name" value="ZF_C3H1"/>
    <property type="match status" value="5"/>
</dbReference>
<feature type="region of interest" description="Disordered" evidence="9">
    <location>
        <begin position="684"/>
        <end position="706"/>
    </location>
</feature>
<feature type="domain" description="C3H1-type" evidence="11">
    <location>
        <begin position="594"/>
        <end position="628"/>
    </location>
</feature>
<gene>
    <name evidence="12" type="ORF">RAG0_14033</name>
</gene>
<dbReference type="SUPFAM" id="SSF54160">
    <property type="entry name" value="Chromo domain-like"/>
    <property type="match status" value="1"/>
</dbReference>
<feature type="domain" description="C3H1-type" evidence="11">
    <location>
        <begin position="712"/>
        <end position="740"/>
    </location>
</feature>
<feature type="zinc finger region" description="C3H1-type" evidence="7">
    <location>
        <begin position="955"/>
        <end position="982"/>
    </location>
</feature>
<dbReference type="GO" id="GO:0005634">
    <property type="term" value="C:nucleus"/>
    <property type="evidence" value="ECO:0007669"/>
    <property type="project" value="UniProtKB-SubCell"/>
</dbReference>
<feature type="region of interest" description="Disordered" evidence="9">
    <location>
        <begin position="1"/>
        <end position="25"/>
    </location>
</feature>
<keyword evidence="3 7" id="KW-0479">Metal-binding</keyword>
<evidence type="ECO:0000256" key="5">
    <source>
        <dbReference type="ARBA" id="ARBA00022833"/>
    </source>
</evidence>
<evidence type="ECO:0000313" key="13">
    <source>
        <dbReference type="Proteomes" id="UP000178912"/>
    </source>
</evidence>
<evidence type="ECO:0000256" key="1">
    <source>
        <dbReference type="ARBA" id="ARBA00004123"/>
    </source>
</evidence>
<dbReference type="InterPro" id="IPR023780">
    <property type="entry name" value="Chromo_domain"/>
</dbReference>
<evidence type="ECO:0000256" key="8">
    <source>
        <dbReference type="SAM" id="Coils"/>
    </source>
</evidence>
<keyword evidence="4 7" id="KW-0863">Zinc-finger</keyword>
<feature type="compositionally biased region" description="Basic residues" evidence="9">
    <location>
        <begin position="170"/>
        <end position="186"/>
    </location>
</feature>
<evidence type="ECO:0000256" key="9">
    <source>
        <dbReference type="SAM" id="MobiDB-lite"/>
    </source>
</evidence>
<dbReference type="InterPro" id="IPR036855">
    <property type="entry name" value="Znf_CCCH_sf"/>
</dbReference>
<evidence type="ECO:0000256" key="7">
    <source>
        <dbReference type="PROSITE-ProRule" id="PRU00723"/>
    </source>
</evidence>
<reference evidence="13" key="1">
    <citation type="submission" date="2016-03" db="EMBL/GenBank/DDBJ databases">
        <authorList>
            <person name="Guldener U."/>
        </authorList>
    </citation>
    <scope>NUCLEOTIDE SEQUENCE [LARGE SCALE GENOMIC DNA]</scope>
    <source>
        <strain evidence="13">04CH-RAC-A.6.1</strain>
    </source>
</reference>
<feature type="compositionally biased region" description="Polar residues" evidence="9">
    <location>
        <begin position="526"/>
        <end position="544"/>
    </location>
</feature>